<keyword evidence="1" id="KW-0812">Transmembrane</keyword>
<evidence type="ECO:0000256" key="1">
    <source>
        <dbReference type="SAM" id="Phobius"/>
    </source>
</evidence>
<organism evidence="2 3">
    <name type="scientific">Actinopolymorpha pittospori</name>
    <dbReference type="NCBI Taxonomy" id="648752"/>
    <lineage>
        <taxon>Bacteria</taxon>
        <taxon>Bacillati</taxon>
        <taxon>Actinomycetota</taxon>
        <taxon>Actinomycetes</taxon>
        <taxon>Propionibacteriales</taxon>
        <taxon>Actinopolymorphaceae</taxon>
        <taxon>Actinopolymorpha</taxon>
    </lineage>
</organism>
<name>A0A927MTG1_9ACTN</name>
<dbReference type="RefSeq" id="WP_192750085.1">
    <property type="nucleotide sequence ID" value="NZ_BAABJL010000035.1"/>
</dbReference>
<keyword evidence="1" id="KW-1133">Transmembrane helix</keyword>
<feature type="transmembrane region" description="Helical" evidence="1">
    <location>
        <begin position="127"/>
        <end position="149"/>
    </location>
</feature>
<dbReference type="EMBL" id="JADBEM010000001">
    <property type="protein sequence ID" value="MBE1605864.1"/>
    <property type="molecule type" value="Genomic_DNA"/>
</dbReference>
<comment type="caution">
    <text evidence="2">The sequence shown here is derived from an EMBL/GenBank/DDBJ whole genome shotgun (WGS) entry which is preliminary data.</text>
</comment>
<protein>
    <submittedName>
        <fullName evidence="2">Uncharacterized protein</fullName>
    </submittedName>
</protein>
<evidence type="ECO:0000313" key="2">
    <source>
        <dbReference type="EMBL" id="MBE1605864.1"/>
    </source>
</evidence>
<evidence type="ECO:0000313" key="3">
    <source>
        <dbReference type="Proteomes" id="UP000638648"/>
    </source>
</evidence>
<dbReference type="Proteomes" id="UP000638648">
    <property type="component" value="Unassembled WGS sequence"/>
</dbReference>
<proteinExistence type="predicted"/>
<reference evidence="2" key="1">
    <citation type="submission" date="2020-10" db="EMBL/GenBank/DDBJ databases">
        <title>Sequencing the genomes of 1000 actinobacteria strains.</title>
        <authorList>
            <person name="Klenk H.-P."/>
        </authorList>
    </citation>
    <scope>NUCLEOTIDE SEQUENCE</scope>
    <source>
        <strain evidence="2">DSM 45354</strain>
    </source>
</reference>
<keyword evidence="3" id="KW-1185">Reference proteome</keyword>
<dbReference type="AlphaFoldDB" id="A0A927MTG1"/>
<accession>A0A927MTG1</accession>
<keyword evidence="1" id="KW-0472">Membrane</keyword>
<sequence>MTVQRGRVMRKLREWFVRYAPAEIAGTATALAGYWVAYWITEHLAVAAVAAVLCENIGYYSIAVGREVVRYWRLHAHHATARRLWLTGVHGLRDALMEFGPAEALDSFVVRPGLFYLLPLMFTDHHAVAVIVAKFGADAVFYLLAITAYELNKRVLSKRLATVEVQATVGPLVGPGSGHQAQADEHTR</sequence>
<feature type="transmembrane region" description="Helical" evidence="1">
    <location>
        <begin position="20"/>
        <end position="40"/>
    </location>
</feature>
<gene>
    <name evidence="2" type="ORF">HEB94_002712</name>
</gene>